<reference evidence="1" key="1">
    <citation type="submission" date="2021-02" db="EMBL/GenBank/DDBJ databases">
        <authorList>
            <person name="Nowell W R."/>
        </authorList>
    </citation>
    <scope>NUCLEOTIDE SEQUENCE</scope>
</reference>
<feature type="non-terminal residue" evidence="1">
    <location>
        <position position="61"/>
    </location>
</feature>
<evidence type="ECO:0000313" key="1">
    <source>
        <dbReference type="EMBL" id="CAF1623633.1"/>
    </source>
</evidence>
<comment type="caution">
    <text evidence="1">The sequence shown here is derived from an EMBL/GenBank/DDBJ whole genome shotgun (WGS) entry which is preliminary data.</text>
</comment>
<dbReference type="EMBL" id="CAJNOR010007807">
    <property type="protein sequence ID" value="CAF1623633.1"/>
    <property type="molecule type" value="Genomic_DNA"/>
</dbReference>
<gene>
    <name evidence="1" type="ORF">XAT740_LOCUS50597</name>
</gene>
<sequence>MNQSEELNLELINDREENFTCYQLNVANVTSEQLFSRFTMTSVSAEPDSSLSHKMCYNQTN</sequence>
<dbReference type="AlphaFoldDB" id="A0A816CEF9"/>
<dbReference type="Proteomes" id="UP000663828">
    <property type="component" value="Unassembled WGS sequence"/>
</dbReference>
<organism evidence="1 2">
    <name type="scientific">Adineta ricciae</name>
    <name type="common">Rotifer</name>
    <dbReference type="NCBI Taxonomy" id="249248"/>
    <lineage>
        <taxon>Eukaryota</taxon>
        <taxon>Metazoa</taxon>
        <taxon>Spiralia</taxon>
        <taxon>Gnathifera</taxon>
        <taxon>Rotifera</taxon>
        <taxon>Eurotatoria</taxon>
        <taxon>Bdelloidea</taxon>
        <taxon>Adinetida</taxon>
        <taxon>Adinetidae</taxon>
        <taxon>Adineta</taxon>
    </lineage>
</organism>
<protein>
    <submittedName>
        <fullName evidence="1">Uncharacterized protein</fullName>
    </submittedName>
</protein>
<name>A0A816CEF9_ADIRI</name>
<proteinExistence type="predicted"/>
<accession>A0A816CEF9</accession>
<evidence type="ECO:0000313" key="2">
    <source>
        <dbReference type="Proteomes" id="UP000663828"/>
    </source>
</evidence>
<keyword evidence="2" id="KW-1185">Reference proteome</keyword>